<reference evidence="7" key="1">
    <citation type="submission" date="2013-09" db="EMBL/GenBank/DDBJ databases">
        <title>Corchorus olitorius genome sequencing.</title>
        <authorList>
            <person name="Alam M."/>
            <person name="Haque M.S."/>
            <person name="Islam M.S."/>
            <person name="Emdad E.M."/>
            <person name="Islam M.M."/>
            <person name="Ahmed B."/>
            <person name="Halim A."/>
            <person name="Hossen Q.M.M."/>
            <person name="Hossain M.Z."/>
            <person name="Ahmed R."/>
            <person name="Khan M.M."/>
            <person name="Islam R."/>
            <person name="Rashid M.M."/>
            <person name="Khan S.A."/>
            <person name="Rahman M.S."/>
            <person name="Alam M."/>
            <person name="Yahiya A.S."/>
            <person name="Khan M.S."/>
            <person name="Azam M.S."/>
            <person name="Haque T."/>
            <person name="Lashkar M.Z.H."/>
            <person name="Akhand A.I."/>
            <person name="Morshed G."/>
            <person name="Roy S."/>
            <person name="Uddin K.S."/>
            <person name="Rabeya T."/>
            <person name="Hossain A.S."/>
            <person name="Chowdhury A."/>
            <person name="Snigdha A.R."/>
            <person name="Mortoza M.S."/>
            <person name="Matin S.A."/>
            <person name="Hoque S.M.E."/>
            <person name="Islam M.K."/>
            <person name="Roy D.K."/>
            <person name="Haider R."/>
            <person name="Moosa M.M."/>
            <person name="Elias S.M."/>
            <person name="Hasan A.M."/>
            <person name="Jahan S."/>
            <person name="Shafiuddin M."/>
            <person name="Mahmood N."/>
            <person name="Shommy N.S."/>
        </authorList>
    </citation>
    <scope>NUCLEOTIDE SEQUENCE [LARGE SCALE GENOMIC DNA]</scope>
    <source>
        <strain evidence="7">cv. O-4</strain>
    </source>
</reference>
<accession>A0A1R3HIR6</accession>
<evidence type="ECO:0000313" key="6">
    <source>
        <dbReference type="EMBL" id="OMO70220.1"/>
    </source>
</evidence>
<evidence type="ECO:0000256" key="3">
    <source>
        <dbReference type="ARBA" id="ARBA00023163"/>
    </source>
</evidence>
<name>A0A1R3HIR6_9ROSI</name>
<comment type="caution">
    <text evidence="6">The sequence shown here is derived from an EMBL/GenBank/DDBJ whole genome shotgun (WGS) entry which is preliminary data.</text>
</comment>
<protein>
    <recommendedName>
        <fullName evidence="5">NAC domain-containing protein</fullName>
    </recommendedName>
</protein>
<dbReference type="PROSITE" id="PS51005">
    <property type="entry name" value="NAC"/>
    <property type="match status" value="1"/>
</dbReference>
<keyword evidence="2" id="KW-0238">DNA-binding</keyword>
<gene>
    <name evidence="6" type="ORF">COLO4_28703</name>
</gene>
<dbReference type="InterPro" id="IPR003441">
    <property type="entry name" value="NAC-dom"/>
</dbReference>
<dbReference type="Gene3D" id="2.170.150.80">
    <property type="entry name" value="NAC domain"/>
    <property type="match status" value="1"/>
</dbReference>
<dbReference type="Proteomes" id="UP000187203">
    <property type="component" value="Unassembled WGS sequence"/>
</dbReference>
<evidence type="ECO:0000259" key="5">
    <source>
        <dbReference type="PROSITE" id="PS51005"/>
    </source>
</evidence>
<evidence type="ECO:0000313" key="7">
    <source>
        <dbReference type="Proteomes" id="UP000187203"/>
    </source>
</evidence>
<evidence type="ECO:0000256" key="2">
    <source>
        <dbReference type="ARBA" id="ARBA00023125"/>
    </source>
</evidence>
<dbReference type="EMBL" id="AWUE01020024">
    <property type="protein sequence ID" value="OMO70220.1"/>
    <property type="molecule type" value="Genomic_DNA"/>
</dbReference>
<dbReference type="GO" id="GO:0006355">
    <property type="term" value="P:regulation of DNA-templated transcription"/>
    <property type="evidence" value="ECO:0007669"/>
    <property type="project" value="InterPro"/>
</dbReference>
<dbReference type="GO" id="GO:0003677">
    <property type="term" value="F:DNA binding"/>
    <property type="evidence" value="ECO:0007669"/>
    <property type="project" value="UniProtKB-KW"/>
</dbReference>
<organism evidence="6 7">
    <name type="scientific">Corchorus olitorius</name>
    <dbReference type="NCBI Taxonomy" id="93759"/>
    <lineage>
        <taxon>Eukaryota</taxon>
        <taxon>Viridiplantae</taxon>
        <taxon>Streptophyta</taxon>
        <taxon>Embryophyta</taxon>
        <taxon>Tracheophyta</taxon>
        <taxon>Spermatophyta</taxon>
        <taxon>Magnoliopsida</taxon>
        <taxon>eudicotyledons</taxon>
        <taxon>Gunneridae</taxon>
        <taxon>Pentapetalae</taxon>
        <taxon>rosids</taxon>
        <taxon>malvids</taxon>
        <taxon>Malvales</taxon>
        <taxon>Malvaceae</taxon>
        <taxon>Grewioideae</taxon>
        <taxon>Apeibeae</taxon>
        <taxon>Corchorus</taxon>
    </lineage>
</organism>
<evidence type="ECO:0000256" key="4">
    <source>
        <dbReference type="ARBA" id="ARBA00023242"/>
    </source>
</evidence>
<keyword evidence="1" id="KW-0805">Transcription regulation</keyword>
<proteinExistence type="predicted"/>
<dbReference type="InterPro" id="IPR036093">
    <property type="entry name" value="NAC_dom_sf"/>
</dbReference>
<dbReference type="AlphaFoldDB" id="A0A1R3HIR6"/>
<sequence length="62" mass="7195">MSVHAGGRKVGSKVELRFYRAKGTGSKWVIDEYSSEDQNQTWVLCVMRTLSSKRKRQEMDKD</sequence>
<dbReference type="SUPFAM" id="SSF101941">
    <property type="entry name" value="NAC domain"/>
    <property type="match status" value="1"/>
</dbReference>
<evidence type="ECO:0000256" key="1">
    <source>
        <dbReference type="ARBA" id="ARBA00023015"/>
    </source>
</evidence>
<feature type="domain" description="NAC" evidence="5">
    <location>
        <begin position="1"/>
        <end position="50"/>
    </location>
</feature>
<keyword evidence="3" id="KW-0804">Transcription</keyword>
<keyword evidence="4" id="KW-0539">Nucleus</keyword>
<keyword evidence="7" id="KW-1185">Reference proteome</keyword>